<evidence type="ECO:0000313" key="1">
    <source>
        <dbReference type="EMBL" id="PPD57500.1"/>
    </source>
</evidence>
<comment type="caution">
    <text evidence="1">The sequence shown here is derived from an EMBL/GenBank/DDBJ whole genome shotgun (WGS) entry which is preliminary data.</text>
</comment>
<name>A0A2P5P5D5_9CHLR</name>
<protein>
    <submittedName>
        <fullName evidence="1">Uncharacterized protein</fullName>
    </submittedName>
</protein>
<organism evidence="1 2">
    <name type="scientific">Dehalogenimonas etheniformans</name>
    <dbReference type="NCBI Taxonomy" id="1536648"/>
    <lineage>
        <taxon>Bacteria</taxon>
        <taxon>Bacillati</taxon>
        <taxon>Chloroflexota</taxon>
        <taxon>Dehalococcoidia</taxon>
        <taxon>Dehalococcoidales</taxon>
        <taxon>Dehalococcoidaceae</taxon>
        <taxon>Dehalogenimonas</taxon>
    </lineage>
</organism>
<dbReference type="OrthoDB" id="9902403at2"/>
<dbReference type="Proteomes" id="UP000235653">
    <property type="component" value="Unassembled WGS sequence"/>
</dbReference>
<gene>
    <name evidence="1" type="ORF">JP09_009235</name>
</gene>
<sequence length="61" mass="6849">MARSIEITLQPVYLKNDYIYIPAASRPFFPPGKPFSVHPIAIESQTGSFTAELQFNSKGYI</sequence>
<evidence type="ECO:0000313" key="2">
    <source>
        <dbReference type="Proteomes" id="UP000235653"/>
    </source>
</evidence>
<accession>A0A2P5P5D5</accession>
<dbReference type="EMBL" id="JQAN02000012">
    <property type="protein sequence ID" value="PPD57500.1"/>
    <property type="molecule type" value="Genomic_DNA"/>
</dbReference>
<proteinExistence type="predicted"/>
<keyword evidence="2" id="KW-1185">Reference proteome</keyword>
<reference evidence="1 2" key="1">
    <citation type="journal article" date="2017" name="ISME J.">
        <title>Grape pomace compost harbors organohalide-respiring Dehalogenimonas species with novel reductive dehalogenase genes.</title>
        <authorList>
            <person name="Yang Y."/>
            <person name="Higgins S.A."/>
            <person name="Yan J."/>
            <person name="Simsir B."/>
            <person name="Chourey K."/>
            <person name="Iyer R."/>
            <person name="Hettich R.L."/>
            <person name="Baldwin B."/>
            <person name="Ogles D.M."/>
            <person name="Loffler F.E."/>
        </authorList>
    </citation>
    <scope>NUCLEOTIDE SEQUENCE [LARGE SCALE GENOMIC DNA]</scope>
    <source>
        <strain evidence="1 2">GP</strain>
    </source>
</reference>
<dbReference type="AlphaFoldDB" id="A0A2P5P5D5"/>
<dbReference type="RefSeq" id="WP_102331691.1">
    <property type="nucleotide sequence ID" value="NZ_CP058566.2"/>
</dbReference>